<accession>A0A420I6D7</accession>
<dbReference type="Pfam" id="PF07690">
    <property type="entry name" value="MFS_1"/>
    <property type="match status" value="1"/>
</dbReference>
<dbReference type="InterPro" id="IPR011701">
    <property type="entry name" value="MFS"/>
</dbReference>
<dbReference type="OrthoDB" id="410267at2759"/>
<keyword evidence="2 5" id="KW-0812">Transmembrane</keyword>
<name>A0A420I6D7_9PEZI</name>
<dbReference type="EMBL" id="MCBR01012431">
    <property type="protein sequence ID" value="RKF65225.1"/>
    <property type="molecule type" value="Genomic_DNA"/>
</dbReference>
<keyword evidence="3 5" id="KW-1133">Transmembrane helix</keyword>
<organism evidence="6 7">
    <name type="scientific">Golovinomyces cichoracearum</name>
    <dbReference type="NCBI Taxonomy" id="62708"/>
    <lineage>
        <taxon>Eukaryota</taxon>
        <taxon>Fungi</taxon>
        <taxon>Dikarya</taxon>
        <taxon>Ascomycota</taxon>
        <taxon>Pezizomycotina</taxon>
        <taxon>Leotiomycetes</taxon>
        <taxon>Erysiphales</taxon>
        <taxon>Erysiphaceae</taxon>
        <taxon>Golovinomyces</taxon>
    </lineage>
</organism>
<evidence type="ECO:0000256" key="4">
    <source>
        <dbReference type="ARBA" id="ARBA00023136"/>
    </source>
</evidence>
<feature type="transmembrane region" description="Helical" evidence="5">
    <location>
        <begin position="399"/>
        <end position="421"/>
    </location>
</feature>
<feature type="transmembrane region" description="Helical" evidence="5">
    <location>
        <begin position="107"/>
        <end position="130"/>
    </location>
</feature>
<dbReference type="Proteomes" id="UP000285405">
    <property type="component" value="Unassembled WGS sequence"/>
</dbReference>
<proteinExistence type="predicted"/>
<feature type="transmembrane region" description="Helical" evidence="5">
    <location>
        <begin position="174"/>
        <end position="196"/>
    </location>
</feature>
<dbReference type="PANTHER" id="PTHR21576:SF158">
    <property type="entry name" value="RIBOSOMAL RNA-PROCESSING PROTEIN 12-LIKE CONSERVED DOMAIN-CONTAINING PROTEIN"/>
    <property type="match status" value="1"/>
</dbReference>
<dbReference type="Gene3D" id="1.20.1250.20">
    <property type="entry name" value="MFS general substrate transporter like domains"/>
    <property type="match status" value="2"/>
</dbReference>
<comment type="subcellular location">
    <subcellularLocation>
        <location evidence="1">Membrane</location>
        <topology evidence="1">Multi-pass membrane protein</topology>
    </subcellularLocation>
</comment>
<dbReference type="InterPro" id="IPR036259">
    <property type="entry name" value="MFS_trans_sf"/>
</dbReference>
<dbReference type="AlphaFoldDB" id="A0A420I6D7"/>
<feature type="transmembrane region" description="Helical" evidence="5">
    <location>
        <begin position="294"/>
        <end position="314"/>
    </location>
</feature>
<sequence>MTTNPSEKKIFEAKIIATIAATFVSLACGTNYVYSAWGPQFADKLRFSTTEQNLIGISANLGMYLLGIPIGIFVDAKGARATVLYGGVLLGIGYSMLYNAHMTGSGYFPLLCLYSFFTGVGGCASFAAAVKISVLNWPSCKGTATAFPVAAFGLSAFFFSFFGRLYVAEDTSGFLLLLAIGTSGLVFSGFFFVRVIDQPKVRVGTRKHLDIDQVHASGPNDSEQERTFLSEDVSYSLSYGNEDVEAGDAVTAESAPLILNHLSLTPEDRNEISRQDHFEPVPTRGLQLLFRLEFWQLFTLMGILAGIALMTINNTGNNVGALWRKWDKKTSEKFIIQQETVQVSIISICSFLGRIMSGIGSDVLVKVLKVSRLWCLALASIVYFVAQLCAIFIQNPNFLFLISAPTGLAYGFLFGCIPSLVSETFGIDSLSQNYGAMTLSPIFSGNLFNLFYGTTYDQHSVLTPDGHRVCLEGLSCYRKAYYLTASASIIGLVVSLWSISYSHRVRKNLRI</sequence>
<dbReference type="GO" id="GO:0000329">
    <property type="term" value="C:fungal-type vacuole membrane"/>
    <property type="evidence" value="ECO:0007669"/>
    <property type="project" value="TreeGrafter"/>
</dbReference>
<evidence type="ECO:0000256" key="2">
    <source>
        <dbReference type="ARBA" id="ARBA00022692"/>
    </source>
</evidence>
<feature type="transmembrane region" description="Helical" evidence="5">
    <location>
        <begin position="433"/>
        <end position="452"/>
    </location>
</feature>
<feature type="transmembrane region" description="Helical" evidence="5">
    <location>
        <begin position="54"/>
        <end position="74"/>
    </location>
</feature>
<feature type="transmembrane region" description="Helical" evidence="5">
    <location>
        <begin position="15"/>
        <end position="34"/>
    </location>
</feature>
<gene>
    <name evidence="6" type="ORF">GcC1_124015</name>
</gene>
<evidence type="ECO:0000256" key="3">
    <source>
        <dbReference type="ARBA" id="ARBA00022989"/>
    </source>
</evidence>
<feature type="transmembrane region" description="Helical" evidence="5">
    <location>
        <begin position="142"/>
        <end position="162"/>
    </location>
</feature>
<evidence type="ECO:0000313" key="7">
    <source>
        <dbReference type="Proteomes" id="UP000285405"/>
    </source>
</evidence>
<protein>
    <submittedName>
        <fullName evidence="6">Putative membrane protein</fullName>
    </submittedName>
</protein>
<feature type="transmembrane region" description="Helical" evidence="5">
    <location>
        <begin position="373"/>
        <end position="393"/>
    </location>
</feature>
<evidence type="ECO:0000256" key="1">
    <source>
        <dbReference type="ARBA" id="ARBA00004141"/>
    </source>
</evidence>
<feature type="transmembrane region" description="Helical" evidence="5">
    <location>
        <begin position="81"/>
        <end position="101"/>
    </location>
</feature>
<keyword evidence="4 5" id="KW-0472">Membrane</keyword>
<evidence type="ECO:0000256" key="5">
    <source>
        <dbReference type="SAM" id="Phobius"/>
    </source>
</evidence>
<dbReference type="GO" id="GO:0022857">
    <property type="term" value="F:transmembrane transporter activity"/>
    <property type="evidence" value="ECO:0007669"/>
    <property type="project" value="InterPro"/>
</dbReference>
<evidence type="ECO:0000313" key="6">
    <source>
        <dbReference type="EMBL" id="RKF65225.1"/>
    </source>
</evidence>
<feature type="transmembrane region" description="Helical" evidence="5">
    <location>
        <begin position="481"/>
        <end position="501"/>
    </location>
</feature>
<dbReference type="PANTHER" id="PTHR21576">
    <property type="entry name" value="UNCHARACTERIZED NODULIN-LIKE PROTEIN"/>
    <property type="match status" value="1"/>
</dbReference>
<reference evidence="6 7" key="1">
    <citation type="journal article" date="2018" name="BMC Genomics">
        <title>Comparative genome analyses reveal sequence features reflecting distinct modes of host-adaptation between dicot and monocot powdery mildew.</title>
        <authorList>
            <person name="Wu Y."/>
            <person name="Ma X."/>
            <person name="Pan Z."/>
            <person name="Kale S.D."/>
            <person name="Song Y."/>
            <person name="King H."/>
            <person name="Zhang Q."/>
            <person name="Presley C."/>
            <person name="Deng X."/>
            <person name="Wei C.I."/>
            <person name="Xiao S."/>
        </authorList>
    </citation>
    <scope>NUCLEOTIDE SEQUENCE [LARGE SCALE GENOMIC DNA]</scope>
    <source>
        <strain evidence="6">UCSC1</strain>
    </source>
</reference>
<dbReference type="SUPFAM" id="SSF103473">
    <property type="entry name" value="MFS general substrate transporter"/>
    <property type="match status" value="1"/>
</dbReference>
<comment type="caution">
    <text evidence="6">The sequence shown here is derived from an EMBL/GenBank/DDBJ whole genome shotgun (WGS) entry which is preliminary data.</text>
</comment>